<feature type="domain" description="C3H1-type" evidence="7">
    <location>
        <begin position="206"/>
        <end position="233"/>
    </location>
</feature>
<evidence type="ECO:0000256" key="5">
    <source>
        <dbReference type="PROSITE-ProRule" id="PRU00023"/>
    </source>
</evidence>
<gene>
    <name evidence="8" type="ORF">CTI12_AA243090</name>
</gene>
<dbReference type="OrthoDB" id="410307at2759"/>
<dbReference type="InterPro" id="IPR002110">
    <property type="entry name" value="Ankyrin_rpt"/>
</dbReference>
<keyword evidence="9" id="KW-1185">Reference proteome</keyword>
<evidence type="ECO:0000313" key="8">
    <source>
        <dbReference type="EMBL" id="PWA75557.1"/>
    </source>
</evidence>
<dbReference type="PROSITE" id="PS50103">
    <property type="entry name" value="ZF_C3H1"/>
    <property type="match status" value="1"/>
</dbReference>
<dbReference type="GO" id="GO:0003677">
    <property type="term" value="F:DNA binding"/>
    <property type="evidence" value="ECO:0007669"/>
    <property type="project" value="UniProtKB-KW"/>
</dbReference>
<feature type="repeat" description="ANK" evidence="5">
    <location>
        <begin position="88"/>
        <end position="123"/>
    </location>
</feature>
<dbReference type="PANTHER" id="PTHR14493:SF50">
    <property type="entry name" value="RING FINGER PROTEIN UNKEMPT"/>
    <property type="match status" value="1"/>
</dbReference>
<feature type="zinc finger region" description="C3H1-type" evidence="6">
    <location>
        <begin position="206"/>
        <end position="233"/>
    </location>
</feature>
<dbReference type="EMBL" id="PKPP01002393">
    <property type="protein sequence ID" value="PWA75557.1"/>
    <property type="molecule type" value="Genomic_DNA"/>
</dbReference>
<keyword evidence="3 6" id="KW-0862">Zinc</keyword>
<evidence type="ECO:0000259" key="7">
    <source>
        <dbReference type="PROSITE" id="PS50103"/>
    </source>
</evidence>
<keyword evidence="2 6" id="KW-0863">Zinc-finger</keyword>
<comment type="caution">
    <text evidence="8">The sequence shown here is derived from an EMBL/GenBank/DDBJ whole genome shotgun (WGS) entry which is preliminary data.</text>
</comment>
<evidence type="ECO:0000256" key="4">
    <source>
        <dbReference type="ARBA" id="ARBA00023125"/>
    </source>
</evidence>
<evidence type="ECO:0000256" key="1">
    <source>
        <dbReference type="ARBA" id="ARBA00022723"/>
    </source>
</evidence>
<reference evidence="8 9" key="1">
    <citation type="journal article" date="2018" name="Mol. Plant">
        <title>The genome of Artemisia annua provides insight into the evolution of Asteraceae family and artemisinin biosynthesis.</title>
        <authorList>
            <person name="Shen Q."/>
            <person name="Zhang L."/>
            <person name="Liao Z."/>
            <person name="Wang S."/>
            <person name="Yan T."/>
            <person name="Shi P."/>
            <person name="Liu M."/>
            <person name="Fu X."/>
            <person name="Pan Q."/>
            <person name="Wang Y."/>
            <person name="Lv Z."/>
            <person name="Lu X."/>
            <person name="Zhang F."/>
            <person name="Jiang W."/>
            <person name="Ma Y."/>
            <person name="Chen M."/>
            <person name="Hao X."/>
            <person name="Li L."/>
            <person name="Tang Y."/>
            <person name="Lv G."/>
            <person name="Zhou Y."/>
            <person name="Sun X."/>
            <person name="Brodelius P.E."/>
            <person name="Rose J.K.C."/>
            <person name="Tang K."/>
        </authorList>
    </citation>
    <scope>NUCLEOTIDE SEQUENCE [LARGE SCALE GENOMIC DNA]</scope>
    <source>
        <strain evidence="9">cv. Huhao1</strain>
        <tissue evidence="8">Leaf</tissue>
    </source>
</reference>
<dbReference type="InterPro" id="IPR000571">
    <property type="entry name" value="Znf_CCCH"/>
</dbReference>
<dbReference type="Gene3D" id="3.30.1370.210">
    <property type="match status" value="1"/>
</dbReference>
<proteinExistence type="predicted"/>
<protein>
    <submittedName>
        <fullName evidence="8">Ankyrin repeat-containing protein</fullName>
    </submittedName>
</protein>
<dbReference type="AlphaFoldDB" id="A0A2U1NPW7"/>
<evidence type="ECO:0000256" key="3">
    <source>
        <dbReference type="ARBA" id="ARBA00022833"/>
    </source>
</evidence>
<evidence type="ECO:0000256" key="6">
    <source>
        <dbReference type="PROSITE-ProRule" id="PRU00723"/>
    </source>
</evidence>
<accession>A0A2U1NPW7</accession>
<evidence type="ECO:0000256" key="2">
    <source>
        <dbReference type="ARBA" id="ARBA00022771"/>
    </source>
</evidence>
<keyword evidence="5" id="KW-0040">ANK repeat</keyword>
<keyword evidence="4" id="KW-0238">DNA-binding</keyword>
<dbReference type="SUPFAM" id="SSF48403">
    <property type="entry name" value="Ankyrin repeat"/>
    <property type="match status" value="1"/>
</dbReference>
<dbReference type="SMART" id="SM00356">
    <property type="entry name" value="ZnF_C3H1"/>
    <property type="match status" value="2"/>
</dbReference>
<dbReference type="Pfam" id="PF25512">
    <property type="entry name" value="zf-CCCH_AtC3H23"/>
    <property type="match status" value="1"/>
</dbReference>
<dbReference type="InterPro" id="IPR057444">
    <property type="entry name" value="Znf-CCCH_AtC3H23-like"/>
</dbReference>
<organism evidence="8 9">
    <name type="scientific">Artemisia annua</name>
    <name type="common">Sweet wormwood</name>
    <dbReference type="NCBI Taxonomy" id="35608"/>
    <lineage>
        <taxon>Eukaryota</taxon>
        <taxon>Viridiplantae</taxon>
        <taxon>Streptophyta</taxon>
        <taxon>Embryophyta</taxon>
        <taxon>Tracheophyta</taxon>
        <taxon>Spermatophyta</taxon>
        <taxon>Magnoliopsida</taxon>
        <taxon>eudicotyledons</taxon>
        <taxon>Gunneridae</taxon>
        <taxon>Pentapetalae</taxon>
        <taxon>asterids</taxon>
        <taxon>campanulids</taxon>
        <taxon>Asterales</taxon>
        <taxon>Asteraceae</taxon>
        <taxon>Asteroideae</taxon>
        <taxon>Anthemideae</taxon>
        <taxon>Artemisiinae</taxon>
        <taxon>Artemisia</taxon>
    </lineage>
</organism>
<dbReference type="GO" id="GO:0008270">
    <property type="term" value="F:zinc ion binding"/>
    <property type="evidence" value="ECO:0007669"/>
    <property type="project" value="UniProtKB-KW"/>
</dbReference>
<name>A0A2U1NPW7_ARTAN</name>
<sequence>MNQSDDTVAKLLKLAASNDIKGFTELIGHDPTSVDQVGQWSVLRKGSTKVVTENRTPLMVASMYGSVDVMKKILSLSRTDVNRSTGIDLTTALHCAASGESLKVIDAVKLLLEKGADPNKIDANGLRPMDMIIDSPKLPEMQNVLHEILKPTDVLRIKNARYYTDEFMMYSFKVMECSRSTLHNLEECPFAHIGENLCRRDPHKYPYSCVPCREFGKGTCRRGDLCGYAHGILECWLHPSQYRTRLCKYGMSCDRELCSFAHKQEELRNVGSPSYLKPRLAPSGDRTLNVQQPNVPTLLSPERNFQSSRLSDQSMFVPRNNMSNFNEFQSMSPQSIEAISPMRARGLNLAPEYQHQQPQVRNLSSQELGSQWGSSSWKPDWPVNKEELDMSCIQSSRSSDLSSLSLRNNLSVFNQLQQQQNMVSPFNMNFSPQNTTFGVQSMSPGSIEAISPMSGTRVQNVDLKNQHQRELKSLRSRELGSNSVDSWSGWGSLSGKQDWAVNTEEPNFSFFQSPWDETPHEVEGPVYDGDASSLKNERIQLDRCVAQEDGRGWQYRSNMVRKEEMEKKSNI</sequence>
<dbReference type="SMART" id="SM00248">
    <property type="entry name" value="ANK"/>
    <property type="match status" value="2"/>
</dbReference>
<dbReference type="InterPro" id="IPR045234">
    <property type="entry name" value="Unkempt-like"/>
</dbReference>
<dbReference type="Gene3D" id="1.25.40.20">
    <property type="entry name" value="Ankyrin repeat-containing domain"/>
    <property type="match status" value="1"/>
</dbReference>
<dbReference type="PANTHER" id="PTHR14493">
    <property type="entry name" value="UNKEMPT FAMILY MEMBER"/>
    <property type="match status" value="1"/>
</dbReference>
<evidence type="ECO:0000313" key="9">
    <source>
        <dbReference type="Proteomes" id="UP000245207"/>
    </source>
</evidence>
<dbReference type="PROSITE" id="PS50297">
    <property type="entry name" value="ANK_REP_REGION"/>
    <property type="match status" value="1"/>
</dbReference>
<keyword evidence="1 6" id="KW-0479">Metal-binding</keyword>
<dbReference type="Pfam" id="PF12796">
    <property type="entry name" value="Ank_2"/>
    <property type="match status" value="1"/>
</dbReference>
<dbReference type="GO" id="GO:0010468">
    <property type="term" value="P:regulation of gene expression"/>
    <property type="evidence" value="ECO:0007669"/>
    <property type="project" value="UniProtKB-ARBA"/>
</dbReference>
<dbReference type="PROSITE" id="PS50088">
    <property type="entry name" value="ANK_REPEAT"/>
    <property type="match status" value="1"/>
</dbReference>
<dbReference type="InterPro" id="IPR036770">
    <property type="entry name" value="Ankyrin_rpt-contain_sf"/>
</dbReference>
<dbReference type="Proteomes" id="UP000245207">
    <property type="component" value="Unassembled WGS sequence"/>
</dbReference>